<evidence type="ECO:0000313" key="2">
    <source>
        <dbReference type="Proteomes" id="UP001139011"/>
    </source>
</evidence>
<organism evidence="1 2">
    <name type="scientific">Fictibacillus marinisediminis</name>
    <dbReference type="NCBI Taxonomy" id="2878389"/>
    <lineage>
        <taxon>Bacteria</taxon>
        <taxon>Bacillati</taxon>
        <taxon>Bacillota</taxon>
        <taxon>Bacilli</taxon>
        <taxon>Bacillales</taxon>
        <taxon>Fictibacillaceae</taxon>
        <taxon>Fictibacillus</taxon>
    </lineage>
</organism>
<proteinExistence type="predicted"/>
<protein>
    <submittedName>
        <fullName evidence="1">Uncharacterized protein</fullName>
    </submittedName>
</protein>
<gene>
    <name evidence="1" type="ORF">LCY76_18655</name>
</gene>
<dbReference type="RefSeq" id="WP_248253861.1">
    <property type="nucleotide sequence ID" value="NZ_JAIWJX010000002.1"/>
</dbReference>
<dbReference type="AlphaFoldDB" id="A0A9X1XJD2"/>
<dbReference type="Proteomes" id="UP001139011">
    <property type="component" value="Unassembled WGS sequence"/>
</dbReference>
<sequence>MKSIHVLLEYTEEAPETFDKDLRGKLNDNLSDLGLKVVSIGDFGTEDEDNSASSQSNKA</sequence>
<accession>A0A9X1XJD2</accession>
<name>A0A9X1XJD2_9BACL</name>
<comment type="caution">
    <text evidence="1">The sequence shown here is derived from an EMBL/GenBank/DDBJ whole genome shotgun (WGS) entry which is preliminary data.</text>
</comment>
<keyword evidence="2" id="KW-1185">Reference proteome</keyword>
<reference evidence="1" key="1">
    <citation type="submission" date="2021-09" db="EMBL/GenBank/DDBJ databases">
        <title>Genome analysis of Fictibacillus sp. KIGAM418 isolated from marine sediment.</title>
        <authorList>
            <person name="Seo M.-J."/>
            <person name="Cho E.-S."/>
            <person name="Hwang C.Y."/>
        </authorList>
    </citation>
    <scope>NUCLEOTIDE SEQUENCE</scope>
    <source>
        <strain evidence="1">KIGAM418</strain>
    </source>
</reference>
<dbReference type="EMBL" id="JAIWJX010000002">
    <property type="protein sequence ID" value="MCK6258599.1"/>
    <property type="molecule type" value="Genomic_DNA"/>
</dbReference>
<evidence type="ECO:0000313" key="1">
    <source>
        <dbReference type="EMBL" id="MCK6258599.1"/>
    </source>
</evidence>